<evidence type="ECO:0000256" key="2">
    <source>
        <dbReference type="ARBA" id="ARBA00022679"/>
    </source>
</evidence>
<accession>A0A1B7XTP6</accession>
<keyword evidence="2 3" id="KW-0808">Transferase</keyword>
<dbReference type="EMBL" id="LTAN01000010">
    <property type="protein sequence ID" value="OBR03147.1"/>
    <property type="molecule type" value="Genomic_DNA"/>
</dbReference>
<comment type="caution">
    <text evidence="3">The sequence shown here is derived from an EMBL/GenBank/DDBJ whole genome shotgun (WGS) entry which is preliminary data.</text>
</comment>
<evidence type="ECO:0000313" key="4">
    <source>
        <dbReference type="Proteomes" id="UP000092177"/>
    </source>
</evidence>
<name>A0A1B7XTP6_COLHI</name>
<dbReference type="GeneID" id="28873454"/>
<dbReference type="VEuPathDB" id="FungiDB:CH63R_14373"/>
<reference evidence="4" key="1">
    <citation type="journal article" date="2017" name="BMC Genomics">
        <title>Gapless genome assembly of Colletotrichum higginsianum reveals chromosome structure and association of transposable elements with secondary metabolite gene clusters.</title>
        <authorList>
            <person name="Dallery J.-F."/>
            <person name="Lapalu N."/>
            <person name="Zampounis A."/>
            <person name="Pigne S."/>
            <person name="Luyten I."/>
            <person name="Amselem J."/>
            <person name="Wittenberg A.H.J."/>
            <person name="Zhou S."/>
            <person name="de Queiroz M.V."/>
            <person name="Robin G.P."/>
            <person name="Auger A."/>
            <person name="Hainaut M."/>
            <person name="Henrissat B."/>
            <person name="Kim K.-T."/>
            <person name="Lee Y.-H."/>
            <person name="Lespinet O."/>
            <person name="Schwartz D.C."/>
            <person name="Thon M.R."/>
            <person name="O'Connell R.J."/>
        </authorList>
    </citation>
    <scope>NUCLEOTIDE SEQUENCE [LARGE SCALE GENOMIC DNA]</scope>
    <source>
        <strain evidence="4">IMI 349063</strain>
    </source>
</reference>
<comment type="similarity">
    <text evidence="1">Belongs to the tryptophan dimethylallyltransferase family.</text>
</comment>
<gene>
    <name evidence="3" type="ORF">CH63R_14373</name>
</gene>
<dbReference type="CDD" id="cd13929">
    <property type="entry name" value="PT-DMATS_CymD"/>
    <property type="match status" value="1"/>
</dbReference>
<dbReference type="PANTHER" id="PTHR40627:SF4">
    <property type="entry name" value="PRENYLTRANSFERASE ASQH1-RELATED"/>
    <property type="match status" value="1"/>
</dbReference>
<organism evidence="3 4">
    <name type="scientific">Colletotrichum higginsianum (strain IMI 349063)</name>
    <name type="common">Crucifer anthracnose fungus</name>
    <dbReference type="NCBI Taxonomy" id="759273"/>
    <lineage>
        <taxon>Eukaryota</taxon>
        <taxon>Fungi</taxon>
        <taxon>Dikarya</taxon>
        <taxon>Ascomycota</taxon>
        <taxon>Pezizomycotina</taxon>
        <taxon>Sordariomycetes</taxon>
        <taxon>Hypocreomycetidae</taxon>
        <taxon>Glomerellales</taxon>
        <taxon>Glomerellaceae</taxon>
        <taxon>Colletotrichum</taxon>
        <taxon>Colletotrichum destructivum species complex</taxon>
    </lineage>
</organism>
<keyword evidence="4" id="KW-1185">Reference proteome</keyword>
<sequence length="467" mass="52765">MEVAVAVQPVSAIPAPAAAASSAISKDSVSEAQAQVVAANHDNNDADADALYWFRTSGQDLARMMYEANYPDETSNRFLTFYRDVVCPLLGGRPKPDSLPTAVGWDGNPFEYSFEFKGSTKKAGVRFVLDLSEVRPANRDYPLSLATVEKVLDVLSTKSPLYDDHWHRSLERWFVYSHKPSERQRELVAKVGYQTPTILGFDINPKITELAPALLPVMVKSYFPPCFVTEDRGFTRFRSLALGVRQLPDIGSHPNILLGLKMIEDFVADNPQYEGCGRGLSTDFVPAGQARLKVYLRYWGDSFDEIWDYYTLGGRIPIADLEDDKEKLRDLIQLSRGSEYPADKIRPETDAEKKRRAIFGTKPTSLYFSLTPEKPYPIPKLYFYPAFQAPNDEAIAQGIDAWLKRYDWYDGGKTLEQMVANVFDYRRLDEKPGIFTFLGVGRKENGDDSGLSLQVYVTPELYESPRY</sequence>
<evidence type="ECO:0000313" key="3">
    <source>
        <dbReference type="EMBL" id="OBR03147.1"/>
    </source>
</evidence>
<dbReference type="PANTHER" id="PTHR40627">
    <property type="entry name" value="INDOLE PRENYLTRANSFERASE TDIB-RELATED"/>
    <property type="match status" value="1"/>
</dbReference>
<dbReference type="RefSeq" id="XP_018151665.1">
    <property type="nucleotide sequence ID" value="XM_018309347.1"/>
</dbReference>
<dbReference type="GO" id="GO:0016765">
    <property type="term" value="F:transferase activity, transferring alkyl or aryl (other than methyl) groups"/>
    <property type="evidence" value="ECO:0007669"/>
    <property type="project" value="InterPro"/>
</dbReference>
<dbReference type="KEGG" id="chig:CH63R_14373"/>
<dbReference type="AlphaFoldDB" id="A0A1B7XTP6"/>
<dbReference type="Pfam" id="PF11991">
    <property type="entry name" value="Trp_DMAT"/>
    <property type="match status" value="1"/>
</dbReference>
<dbReference type="SFLD" id="SFLDG01162">
    <property type="entry name" value="I"/>
    <property type="match status" value="1"/>
</dbReference>
<proteinExistence type="inferred from homology"/>
<dbReference type="InterPro" id="IPR033964">
    <property type="entry name" value="ABBA"/>
</dbReference>
<dbReference type="InterPro" id="IPR017795">
    <property type="entry name" value="ABBA_NscD-like"/>
</dbReference>
<evidence type="ECO:0000256" key="1">
    <source>
        <dbReference type="ARBA" id="ARBA00010209"/>
    </source>
</evidence>
<dbReference type="GO" id="GO:0009820">
    <property type="term" value="P:alkaloid metabolic process"/>
    <property type="evidence" value="ECO:0007669"/>
    <property type="project" value="InterPro"/>
</dbReference>
<dbReference type="OrthoDB" id="3354387at2759"/>
<dbReference type="Proteomes" id="UP000092177">
    <property type="component" value="Chromosome 10"/>
</dbReference>
<dbReference type="SFLD" id="SFLDS00036">
    <property type="entry name" value="Aromatic_Prenyltransferase"/>
    <property type="match status" value="1"/>
</dbReference>
<protein>
    <submittedName>
        <fullName evidence="3">Aromatic prenyltransferase</fullName>
    </submittedName>
</protein>
<dbReference type="NCBIfam" id="TIGR03429">
    <property type="entry name" value="arom_pren_DMATS"/>
    <property type="match status" value="1"/>
</dbReference>